<keyword evidence="4" id="KW-1185">Reference proteome</keyword>
<dbReference type="RefSeq" id="WP_119811960.1">
    <property type="nucleotide sequence ID" value="NZ_QYUP01000127.1"/>
</dbReference>
<keyword evidence="2" id="KW-0472">Membrane</keyword>
<comment type="caution">
    <text evidence="3">The sequence shown here is derived from an EMBL/GenBank/DDBJ whole genome shotgun (WGS) entry which is preliminary data.</text>
</comment>
<evidence type="ECO:0000256" key="1">
    <source>
        <dbReference type="SAM" id="MobiDB-lite"/>
    </source>
</evidence>
<reference evidence="3 4" key="1">
    <citation type="submission" date="2018-09" db="EMBL/GenBank/DDBJ databases">
        <authorList>
            <person name="Zhu H."/>
        </authorList>
    </citation>
    <scope>NUCLEOTIDE SEQUENCE [LARGE SCALE GENOMIC DNA]</scope>
    <source>
        <strain evidence="3 4">K1S02-61</strain>
    </source>
</reference>
<accession>A0A418XQ16</accession>
<name>A0A418XQ16_9BURK</name>
<evidence type="ECO:0000313" key="3">
    <source>
        <dbReference type="EMBL" id="RJG14525.1"/>
    </source>
</evidence>
<protein>
    <submittedName>
        <fullName evidence="3">Uncharacterized protein</fullName>
    </submittedName>
</protein>
<organism evidence="3 4">
    <name type="scientific">Massilia cavernae</name>
    <dbReference type="NCBI Taxonomy" id="2320864"/>
    <lineage>
        <taxon>Bacteria</taxon>
        <taxon>Pseudomonadati</taxon>
        <taxon>Pseudomonadota</taxon>
        <taxon>Betaproteobacteria</taxon>
        <taxon>Burkholderiales</taxon>
        <taxon>Oxalobacteraceae</taxon>
        <taxon>Telluria group</taxon>
        <taxon>Massilia</taxon>
    </lineage>
</organism>
<feature type="transmembrane region" description="Helical" evidence="2">
    <location>
        <begin position="87"/>
        <end position="105"/>
    </location>
</feature>
<dbReference type="EMBL" id="QYUP01000127">
    <property type="protein sequence ID" value="RJG14525.1"/>
    <property type="molecule type" value="Genomic_DNA"/>
</dbReference>
<proteinExistence type="predicted"/>
<keyword evidence="2" id="KW-1133">Transmembrane helix</keyword>
<evidence type="ECO:0000313" key="4">
    <source>
        <dbReference type="Proteomes" id="UP000284006"/>
    </source>
</evidence>
<evidence type="ECO:0000256" key="2">
    <source>
        <dbReference type="SAM" id="Phobius"/>
    </source>
</evidence>
<sequence>MNDHETKKVSTGHDVASPPISPPPVSAIPTRQYNHQKEQEKARRNVAYWLVWIVASIIFLAFAYLWTLPLTRGTREYVDNLVQVLQIVFAPIITLAGTAIGYYFGANASQR</sequence>
<dbReference type="OrthoDB" id="9182576at2"/>
<dbReference type="Proteomes" id="UP000284006">
    <property type="component" value="Unassembled WGS sequence"/>
</dbReference>
<keyword evidence="2" id="KW-0812">Transmembrane</keyword>
<gene>
    <name evidence="3" type="ORF">D3872_17215</name>
</gene>
<feature type="region of interest" description="Disordered" evidence="1">
    <location>
        <begin position="1"/>
        <end position="36"/>
    </location>
</feature>
<dbReference type="AlphaFoldDB" id="A0A418XQ16"/>
<feature type="transmembrane region" description="Helical" evidence="2">
    <location>
        <begin position="46"/>
        <end position="67"/>
    </location>
</feature>